<reference evidence="2 3" key="1">
    <citation type="submission" date="2018-09" db="EMBL/GenBank/DDBJ databases">
        <authorList>
            <person name="Zhu H."/>
        </authorList>
    </citation>
    <scope>NUCLEOTIDE SEQUENCE [LARGE SCALE GENOMIC DNA]</scope>
    <source>
        <strain evidence="2 3">K2R10-39</strain>
    </source>
</reference>
<dbReference type="SUPFAM" id="SSF53448">
    <property type="entry name" value="Nucleotide-diphospho-sugar transferases"/>
    <property type="match status" value="1"/>
</dbReference>
<evidence type="ECO:0000313" key="2">
    <source>
        <dbReference type="EMBL" id="RJG05831.1"/>
    </source>
</evidence>
<sequence length="300" mass="34282">MEEIQKKPKVSVCVVTYNHEKYIEQCLQSIVDQEVDFEFEVIVGEDCSTDDTRGILRQFAERYPSVIKPIYNETNLGACKNYIAIQVAATGTYVAHCDGDDFWYPGKLAYQVEFLDNHPEIAAIFSNANYGNGVRNKSSECGVYRLEAILEKVYTKNLCIHSSILERNAAANLLHEDENGLFDFVIYWLKHGSSLIYIDPAIRVNYSKNPEGLCGNKNFIESLRLSLHRMEKSGINEKLRERMHFDYELLKYFSNPLVMNRPSIATAIRQHYGAEILGRLIVPKKMYRTVKSLGKSVLGT</sequence>
<dbReference type="PANTHER" id="PTHR22916:SF71">
    <property type="entry name" value="GLYCOSYL TRANSFERASE"/>
    <property type="match status" value="1"/>
</dbReference>
<dbReference type="Proteomes" id="UP000285190">
    <property type="component" value="Unassembled WGS sequence"/>
</dbReference>
<dbReference type="Pfam" id="PF00535">
    <property type="entry name" value="Glycos_transf_2"/>
    <property type="match status" value="1"/>
</dbReference>
<keyword evidence="3" id="KW-1185">Reference proteome</keyword>
<gene>
    <name evidence="2" type="ORF">D3870_07190</name>
</gene>
<organism evidence="2 3">
    <name type="scientific">Noviherbaspirillum cavernae</name>
    <dbReference type="NCBI Taxonomy" id="2320862"/>
    <lineage>
        <taxon>Bacteria</taxon>
        <taxon>Pseudomonadati</taxon>
        <taxon>Pseudomonadota</taxon>
        <taxon>Betaproteobacteria</taxon>
        <taxon>Burkholderiales</taxon>
        <taxon>Oxalobacteraceae</taxon>
        <taxon>Noviherbaspirillum</taxon>
    </lineage>
</organism>
<dbReference type="GO" id="GO:0016758">
    <property type="term" value="F:hexosyltransferase activity"/>
    <property type="evidence" value="ECO:0007669"/>
    <property type="project" value="UniProtKB-ARBA"/>
</dbReference>
<evidence type="ECO:0000313" key="3">
    <source>
        <dbReference type="Proteomes" id="UP000285190"/>
    </source>
</evidence>
<dbReference type="PANTHER" id="PTHR22916">
    <property type="entry name" value="GLYCOSYLTRANSFERASE"/>
    <property type="match status" value="1"/>
</dbReference>
<evidence type="ECO:0000259" key="1">
    <source>
        <dbReference type="Pfam" id="PF00535"/>
    </source>
</evidence>
<dbReference type="RefSeq" id="WP_119737864.1">
    <property type="nucleotide sequence ID" value="NZ_QYUN01000002.1"/>
</dbReference>
<feature type="domain" description="Glycosyltransferase 2-like" evidence="1">
    <location>
        <begin position="11"/>
        <end position="138"/>
    </location>
</feature>
<proteinExistence type="predicted"/>
<dbReference type="InterPro" id="IPR029044">
    <property type="entry name" value="Nucleotide-diphossugar_trans"/>
</dbReference>
<accession>A0A418X060</accession>
<dbReference type="OrthoDB" id="9798249at2"/>
<dbReference type="AlphaFoldDB" id="A0A418X060"/>
<name>A0A418X060_9BURK</name>
<dbReference type="Gene3D" id="3.90.550.10">
    <property type="entry name" value="Spore Coat Polysaccharide Biosynthesis Protein SpsA, Chain A"/>
    <property type="match status" value="1"/>
</dbReference>
<dbReference type="InterPro" id="IPR001173">
    <property type="entry name" value="Glyco_trans_2-like"/>
</dbReference>
<dbReference type="EMBL" id="QYUN01000002">
    <property type="protein sequence ID" value="RJG05831.1"/>
    <property type="molecule type" value="Genomic_DNA"/>
</dbReference>
<protein>
    <submittedName>
        <fullName evidence="2">Glycosyltransferase</fullName>
    </submittedName>
</protein>
<comment type="caution">
    <text evidence="2">The sequence shown here is derived from an EMBL/GenBank/DDBJ whole genome shotgun (WGS) entry which is preliminary data.</text>
</comment>
<keyword evidence="2" id="KW-0808">Transferase</keyword>